<evidence type="ECO:0000259" key="1">
    <source>
        <dbReference type="Pfam" id="PF01370"/>
    </source>
</evidence>
<dbReference type="Proteomes" id="UP000829685">
    <property type="component" value="Unassembled WGS sequence"/>
</dbReference>
<dbReference type="GO" id="GO:0005829">
    <property type="term" value="C:cytosol"/>
    <property type="evidence" value="ECO:0007669"/>
    <property type="project" value="TreeGrafter"/>
</dbReference>
<proteinExistence type="predicted"/>
<protein>
    <recommendedName>
        <fullName evidence="1">NAD-dependent epimerase/dehydratase domain-containing protein</fullName>
    </recommendedName>
</protein>
<reference evidence="2" key="1">
    <citation type="submission" date="2021-03" db="EMBL/GenBank/DDBJ databases">
        <title>Revisited historic fungal species revealed as producer of novel bioactive compounds through whole genome sequencing and comparative genomics.</title>
        <authorList>
            <person name="Vignolle G.A."/>
            <person name="Hochenegger N."/>
            <person name="Mach R.L."/>
            <person name="Mach-Aigner A.R."/>
            <person name="Javad Rahimi M."/>
            <person name="Salim K.A."/>
            <person name="Chan C.M."/>
            <person name="Lim L.B.L."/>
            <person name="Cai F."/>
            <person name="Druzhinina I.S."/>
            <person name="U'Ren J.M."/>
            <person name="Derntl C."/>
        </authorList>
    </citation>
    <scope>NUCLEOTIDE SEQUENCE</scope>
    <source>
        <strain evidence="2">TUCIM 5799</strain>
    </source>
</reference>
<evidence type="ECO:0000313" key="2">
    <source>
        <dbReference type="EMBL" id="KAI1876669.1"/>
    </source>
</evidence>
<comment type="caution">
    <text evidence="2">The sequence shown here is derived from an EMBL/GenBank/DDBJ whole genome shotgun (WGS) entry which is preliminary data.</text>
</comment>
<dbReference type="Gene3D" id="3.40.50.720">
    <property type="entry name" value="NAD(P)-binding Rossmann-like Domain"/>
    <property type="match status" value="1"/>
</dbReference>
<dbReference type="Pfam" id="PF01370">
    <property type="entry name" value="Epimerase"/>
    <property type="match status" value="1"/>
</dbReference>
<organism evidence="2 3">
    <name type="scientific">Neoarthrinium moseri</name>
    <dbReference type="NCBI Taxonomy" id="1658444"/>
    <lineage>
        <taxon>Eukaryota</taxon>
        <taxon>Fungi</taxon>
        <taxon>Dikarya</taxon>
        <taxon>Ascomycota</taxon>
        <taxon>Pezizomycotina</taxon>
        <taxon>Sordariomycetes</taxon>
        <taxon>Xylariomycetidae</taxon>
        <taxon>Amphisphaeriales</taxon>
        <taxon>Apiosporaceae</taxon>
        <taxon>Neoarthrinium</taxon>
    </lineage>
</organism>
<dbReference type="Gene3D" id="3.90.25.10">
    <property type="entry name" value="UDP-galactose 4-epimerase, domain 1"/>
    <property type="match status" value="1"/>
</dbReference>
<name>A0A9Q0ASW8_9PEZI</name>
<dbReference type="GO" id="GO:0003978">
    <property type="term" value="F:UDP-glucose 4-epimerase activity"/>
    <property type="evidence" value="ECO:0007669"/>
    <property type="project" value="TreeGrafter"/>
</dbReference>
<dbReference type="GO" id="GO:0005996">
    <property type="term" value="P:monosaccharide metabolic process"/>
    <property type="evidence" value="ECO:0007669"/>
    <property type="project" value="TreeGrafter"/>
</dbReference>
<evidence type="ECO:0000313" key="3">
    <source>
        <dbReference type="Proteomes" id="UP000829685"/>
    </source>
</evidence>
<dbReference type="SUPFAM" id="SSF51735">
    <property type="entry name" value="NAD(P)-binding Rossmann-fold domains"/>
    <property type="match status" value="1"/>
</dbReference>
<gene>
    <name evidence="2" type="ORF">JX265_004195</name>
</gene>
<sequence length="280" mass="30785">MHFAAFKSIPESMSRPLKYYDNNVSGLVQLLSLLDEYCIRHFIFSSSAAVYGAKLHAGSPLREEELVHHQETVLNIHGEAEIIEPVVAGLTCPYARTKYMGEAILADVAKGDPSWRIAVLRYFNPVGCHPSYLLGERLVPGATNLYPALGQVLKGVRQSFELMGSDWPTRDGSSVRDFVHVLDVARGHIAALQQSLHSSFRTFNLGTGSGTTVLEAVRTVEAIANTPIPVTRGPRRVGDLHACVAVIQRAAEELHWCPRENPFQGAVDLCVTVQRDIDKS</sequence>
<dbReference type="InterPro" id="IPR001509">
    <property type="entry name" value="Epimerase_deHydtase"/>
</dbReference>
<dbReference type="PANTHER" id="PTHR43725">
    <property type="entry name" value="UDP-GLUCOSE 4-EPIMERASE"/>
    <property type="match status" value="1"/>
</dbReference>
<dbReference type="InterPro" id="IPR036291">
    <property type="entry name" value="NAD(P)-bd_dom_sf"/>
</dbReference>
<feature type="domain" description="NAD-dependent epimerase/dehydratase" evidence="1">
    <location>
        <begin position="1"/>
        <end position="206"/>
    </location>
</feature>
<accession>A0A9Q0ASW8</accession>
<dbReference type="EMBL" id="JAFIMR010000007">
    <property type="protein sequence ID" value="KAI1876669.1"/>
    <property type="molecule type" value="Genomic_DNA"/>
</dbReference>
<keyword evidence="3" id="KW-1185">Reference proteome</keyword>
<dbReference type="AlphaFoldDB" id="A0A9Q0ASW8"/>
<dbReference type="PANTHER" id="PTHR43725:SF3">
    <property type="entry name" value="UDP-GLUCOSE 4-EPIMERASE (EUROFUNG)"/>
    <property type="match status" value="1"/>
</dbReference>